<dbReference type="PROSITE" id="PS00070">
    <property type="entry name" value="ALDEHYDE_DEHYDR_CYS"/>
    <property type="match status" value="1"/>
</dbReference>
<organism evidence="9 10">
    <name type="scientific">Candidatus Obscuribacter phosphatis</name>
    <dbReference type="NCBI Taxonomy" id="1906157"/>
    <lineage>
        <taxon>Bacteria</taxon>
        <taxon>Bacillati</taxon>
        <taxon>Candidatus Melainabacteria</taxon>
        <taxon>Candidatus Obscuribacterales</taxon>
        <taxon>Candidatus Obscuribacteraceae</taxon>
        <taxon>Candidatus Obscuribacter</taxon>
    </lineage>
</organism>
<dbReference type="FunFam" id="3.40.605.10:FF:000045">
    <property type="entry name" value="1-pyrroline-5-carboxylate dehydrogenase 1"/>
    <property type="match status" value="1"/>
</dbReference>
<reference evidence="9" key="1">
    <citation type="submission" date="2021-02" db="EMBL/GenBank/DDBJ databases">
        <title>Genome-Resolved Metagenomics of a Microbial Community Performing Photosynthetic Biological Nutrient Removal.</title>
        <authorList>
            <person name="Mcdaniel E.A."/>
        </authorList>
    </citation>
    <scope>NUCLEOTIDE SEQUENCE</scope>
    <source>
        <strain evidence="9">UWPOB_OBS1</strain>
    </source>
</reference>
<dbReference type="FunFam" id="3.40.309.10:FF:000005">
    <property type="entry name" value="1-pyrroline-5-carboxylate dehydrogenase 1"/>
    <property type="match status" value="1"/>
</dbReference>
<evidence type="ECO:0000256" key="7">
    <source>
        <dbReference type="ARBA" id="ARBA00061617"/>
    </source>
</evidence>
<dbReference type="InterPro" id="IPR015590">
    <property type="entry name" value="Aldehyde_DH_dom"/>
</dbReference>
<dbReference type="AlphaFoldDB" id="A0A8J7P9J5"/>
<evidence type="ECO:0000256" key="3">
    <source>
        <dbReference type="ARBA" id="ARBA00023002"/>
    </source>
</evidence>
<dbReference type="GO" id="GO:0004657">
    <property type="term" value="F:proline dehydrogenase activity"/>
    <property type="evidence" value="ECO:0007669"/>
    <property type="project" value="UniProtKB-ARBA"/>
</dbReference>
<dbReference type="InterPro" id="IPR016162">
    <property type="entry name" value="Ald_DH_N"/>
</dbReference>
<dbReference type="Gene3D" id="3.40.605.10">
    <property type="entry name" value="Aldehyde Dehydrogenase, Chain A, domain 1"/>
    <property type="match status" value="1"/>
</dbReference>
<dbReference type="NCBIfam" id="NF002852">
    <property type="entry name" value="PRK03137.1"/>
    <property type="match status" value="1"/>
</dbReference>
<dbReference type="InterPro" id="IPR005932">
    <property type="entry name" value="RocA"/>
</dbReference>
<dbReference type="NCBIfam" id="TIGR01237">
    <property type="entry name" value="D1pyr5carbox2"/>
    <property type="match status" value="1"/>
</dbReference>
<evidence type="ECO:0000256" key="5">
    <source>
        <dbReference type="ARBA" id="ARBA00032259"/>
    </source>
</evidence>
<dbReference type="InterPro" id="IPR016163">
    <property type="entry name" value="Ald_DH_C"/>
</dbReference>
<dbReference type="CDD" id="cd07124">
    <property type="entry name" value="ALDH_PutA-P5CDH-RocA"/>
    <property type="match status" value="1"/>
</dbReference>
<comment type="similarity">
    <text evidence="7">Belongs to the aldehyde dehydrogenase family. RocA subfamily.</text>
</comment>
<evidence type="ECO:0000256" key="1">
    <source>
        <dbReference type="ARBA" id="ARBA00004786"/>
    </source>
</evidence>
<dbReference type="GO" id="GO:0010133">
    <property type="term" value="P:L-proline catabolic process to L-glutamate"/>
    <property type="evidence" value="ECO:0007669"/>
    <property type="project" value="TreeGrafter"/>
</dbReference>
<feature type="domain" description="Aldehyde dehydrogenase" evidence="8">
    <location>
        <begin position="52"/>
        <end position="513"/>
    </location>
</feature>
<dbReference type="Pfam" id="PF00171">
    <property type="entry name" value="Aldedh"/>
    <property type="match status" value="1"/>
</dbReference>
<evidence type="ECO:0000313" key="9">
    <source>
        <dbReference type="EMBL" id="MBN8659872.1"/>
    </source>
</evidence>
<dbReference type="GO" id="GO:0003842">
    <property type="term" value="F:L-glutamate gamma-semialdehyde dehydrogenase activity"/>
    <property type="evidence" value="ECO:0007669"/>
    <property type="project" value="UniProtKB-EC"/>
</dbReference>
<proteinExistence type="inferred from homology"/>
<dbReference type="InterPro" id="IPR050485">
    <property type="entry name" value="Proline_metab_enzyme"/>
</dbReference>
<evidence type="ECO:0000256" key="6">
    <source>
        <dbReference type="ARBA" id="ARBA00048142"/>
    </source>
</evidence>
<dbReference type="Proteomes" id="UP000664277">
    <property type="component" value="Unassembled WGS sequence"/>
</dbReference>
<evidence type="ECO:0000313" key="10">
    <source>
        <dbReference type="Proteomes" id="UP000664277"/>
    </source>
</evidence>
<dbReference type="PANTHER" id="PTHR42862">
    <property type="entry name" value="DELTA-1-PYRROLINE-5-CARBOXYLATE DEHYDROGENASE 1, ISOFORM A-RELATED"/>
    <property type="match status" value="1"/>
</dbReference>
<dbReference type="Gene3D" id="3.40.309.10">
    <property type="entry name" value="Aldehyde Dehydrogenase, Chain A, domain 2"/>
    <property type="match status" value="1"/>
</dbReference>
<evidence type="ECO:0000256" key="2">
    <source>
        <dbReference type="ARBA" id="ARBA00012884"/>
    </source>
</evidence>
<keyword evidence="3 9" id="KW-0560">Oxidoreductase</keyword>
<dbReference type="EC" id="1.2.1.88" evidence="2"/>
<accession>A0A8J7P9J5</accession>
<protein>
    <recommendedName>
        <fullName evidence="5">L-glutamate gamma-semialdehyde dehydrogenase</fullName>
        <ecNumber evidence="2">1.2.1.88</ecNumber>
    </recommendedName>
    <alternativeName>
        <fullName evidence="5">L-glutamate gamma-semialdehyde dehydrogenase</fullName>
    </alternativeName>
</protein>
<dbReference type="PANTHER" id="PTHR42862:SF1">
    <property type="entry name" value="DELTA-1-PYRROLINE-5-CARBOXYLATE DEHYDROGENASE 2, ISOFORM A-RELATED"/>
    <property type="match status" value="1"/>
</dbReference>
<name>A0A8J7P9J5_9BACT</name>
<dbReference type="InterPro" id="IPR016161">
    <property type="entry name" value="Ald_DH/histidinol_DH"/>
</dbReference>
<comment type="catalytic activity">
    <reaction evidence="6">
        <text>L-glutamate 5-semialdehyde + NAD(+) + H2O = L-glutamate + NADH + 2 H(+)</text>
        <dbReference type="Rhea" id="RHEA:30235"/>
        <dbReference type="ChEBI" id="CHEBI:15377"/>
        <dbReference type="ChEBI" id="CHEBI:15378"/>
        <dbReference type="ChEBI" id="CHEBI:29985"/>
        <dbReference type="ChEBI" id="CHEBI:57540"/>
        <dbReference type="ChEBI" id="CHEBI:57945"/>
        <dbReference type="ChEBI" id="CHEBI:58066"/>
        <dbReference type="EC" id="1.2.1.88"/>
    </reaction>
</comment>
<dbReference type="EMBL" id="JAFLCK010000006">
    <property type="protein sequence ID" value="MBN8659872.1"/>
    <property type="molecule type" value="Genomic_DNA"/>
</dbReference>
<evidence type="ECO:0000259" key="8">
    <source>
        <dbReference type="Pfam" id="PF00171"/>
    </source>
</evidence>
<evidence type="ECO:0000256" key="4">
    <source>
        <dbReference type="ARBA" id="ARBA00023027"/>
    </source>
</evidence>
<gene>
    <name evidence="9" type="primary">pruA</name>
    <name evidence="9" type="ORF">J0M35_05880</name>
</gene>
<keyword evidence="4" id="KW-0520">NAD</keyword>
<sequence length="517" mass="56347">MIPEFRNEPFTDFSQAGNKEVLKNAIAKVRAELGKKYPLVINGEYIETSDLLTSTNPGKPKEIIGTFSKADKELAEKAMQAALNAFESWKHVCPMERARYLLKAAAIMRRKKVELTAWLILEIGKSHAEADGDVAEAIDFLEFYGREMIRLGGPQPVVPYPGEENELYYVALGVGLIVPPWNFPLAILVGMTSAAIVAGNTVLLKPSSETPAIAYQFVKIMEEAGLPKGVLNFVPGPGASVGDMLVAHAKTRFIAFTGSKEVGLRINEMAAKTQKGQLWIKRVIAEMGGKDSIVVDKDADLELAAEGITASAFGFQGQKCSACSRAIIHKDVYDEVLAKVVERTKKLTIGTPEDPANYFGPVSSKSAYESILEYIEIGKKEGKLECGGKKIDTADGGFYIEPTIFSGIDPMARISQEEIFGPVLAFIKADSFDDALKIANNTEFGLTGAVYSRNRSLLEKARREFYCGNLYINRKCTGALVGVHPFGGFNMSGTDSKAGGRDYLLLFTQAKSVSEKF</sequence>
<dbReference type="SUPFAM" id="SSF53720">
    <property type="entry name" value="ALDH-like"/>
    <property type="match status" value="1"/>
</dbReference>
<comment type="pathway">
    <text evidence="1">Amino-acid degradation; L-proline degradation into L-glutamate; L-glutamate from L-proline: step 2/2.</text>
</comment>
<dbReference type="GO" id="GO:0009898">
    <property type="term" value="C:cytoplasmic side of plasma membrane"/>
    <property type="evidence" value="ECO:0007669"/>
    <property type="project" value="TreeGrafter"/>
</dbReference>
<comment type="caution">
    <text evidence="9">The sequence shown here is derived from an EMBL/GenBank/DDBJ whole genome shotgun (WGS) entry which is preliminary data.</text>
</comment>
<dbReference type="InterPro" id="IPR016160">
    <property type="entry name" value="Ald_DH_CS_CYS"/>
</dbReference>